<feature type="binding site" evidence="7">
    <location>
        <begin position="69"/>
        <end position="76"/>
    </location>
    <ligand>
        <name>substrate</name>
    </ligand>
</feature>
<dbReference type="RefSeq" id="WP_171152042.1">
    <property type="nucleotide sequence ID" value="NZ_JABENB010000001.1"/>
</dbReference>
<dbReference type="GO" id="GO:0009249">
    <property type="term" value="P:protein lipoylation"/>
    <property type="evidence" value="ECO:0007669"/>
    <property type="project" value="InterPro"/>
</dbReference>
<dbReference type="PANTHER" id="PTHR10993:SF7">
    <property type="entry name" value="LIPOYLTRANSFERASE 2, MITOCHONDRIAL-RELATED"/>
    <property type="match status" value="1"/>
</dbReference>
<dbReference type="NCBIfam" id="TIGR00214">
    <property type="entry name" value="lipB"/>
    <property type="match status" value="1"/>
</dbReference>
<evidence type="ECO:0000313" key="12">
    <source>
        <dbReference type="Proteomes" id="UP000557772"/>
    </source>
</evidence>
<protein>
    <recommendedName>
        <fullName evidence="5">Octanoyltransferase</fullName>
        <ecNumber evidence="5">2.3.1.181</ecNumber>
    </recommendedName>
</protein>
<evidence type="ECO:0000256" key="2">
    <source>
        <dbReference type="ARBA" id="ARBA00022679"/>
    </source>
</evidence>
<dbReference type="Gene3D" id="3.30.930.10">
    <property type="entry name" value="Bira Bifunctional Protein, Domain 2"/>
    <property type="match status" value="1"/>
</dbReference>
<dbReference type="PROSITE" id="PS51733">
    <property type="entry name" value="BPL_LPL_CATALYTIC"/>
    <property type="match status" value="1"/>
</dbReference>
<dbReference type="EC" id="2.3.1.181" evidence="5"/>
<gene>
    <name evidence="11" type="primary">lipB</name>
    <name evidence="11" type="ORF">HJ588_03675</name>
</gene>
<dbReference type="UniPathway" id="UPA00538">
    <property type="reaction ID" value="UER00592"/>
</dbReference>
<dbReference type="Pfam" id="PF21948">
    <property type="entry name" value="LplA-B_cat"/>
    <property type="match status" value="1"/>
</dbReference>
<keyword evidence="2 5" id="KW-0808">Transferase</keyword>
<evidence type="ECO:0000259" key="10">
    <source>
        <dbReference type="PROSITE" id="PS51733"/>
    </source>
</evidence>
<evidence type="ECO:0000256" key="9">
    <source>
        <dbReference type="SAM" id="MobiDB-lite"/>
    </source>
</evidence>
<dbReference type="InterPro" id="IPR020605">
    <property type="entry name" value="Octanoyltransferase_CS"/>
</dbReference>
<sequence>MVRVLQVGETPYCHAMSCMASWHAERCAGHQPDRLFLLTHPPTITHGRRVDPTTLPTSTVSRPVLSTDRGGSATYHGPGQIIGYLVADVSRHRPADVVSGVCRTVAAALQRHGFDAHAHTDLRLPPQLSGVWTERNRKIASIGMRIERGVSRHGFALNVETDLAEFRRFSPCGLAGETMTSLREMAEDRGVSPPSVPEVMRWISHVFQAVDIEHITSPRGPIPI</sequence>
<dbReference type="Proteomes" id="UP000557772">
    <property type="component" value="Unassembled WGS sequence"/>
</dbReference>
<comment type="pathway">
    <text evidence="1 5">Protein modification; protein lipoylation via endogenous pathway; protein N(6)-(lipoyl)lysine from octanoyl-[acyl-carrier-protein]: step 1/2.</text>
</comment>
<feature type="site" description="Lowers pKa of active site Cys" evidence="8">
    <location>
        <position position="138"/>
    </location>
</feature>
<evidence type="ECO:0000256" key="1">
    <source>
        <dbReference type="ARBA" id="ARBA00004821"/>
    </source>
</evidence>
<dbReference type="AlphaFoldDB" id="A0A849ACY4"/>
<evidence type="ECO:0000256" key="7">
    <source>
        <dbReference type="PIRSR" id="PIRSR016262-2"/>
    </source>
</evidence>
<feature type="binding site" evidence="7">
    <location>
        <begin position="141"/>
        <end position="143"/>
    </location>
    <ligand>
        <name>substrate</name>
    </ligand>
</feature>
<evidence type="ECO:0000256" key="8">
    <source>
        <dbReference type="PIRSR" id="PIRSR016262-3"/>
    </source>
</evidence>
<dbReference type="PIRSF" id="PIRSF016262">
    <property type="entry name" value="LPLase"/>
    <property type="match status" value="1"/>
</dbReference>
<comment type="similarity">
    <text evidence="5">Belongs to the LipB family.</text>
</comment>
<feature type="active site" description="Acyl-thioester intermediate" evidence="6">
    <location>
        <position position="172"/>
    </location>
</feature>
<dbReference type="InterPro" id="IPR045864">
    <property type="entry name" value="aa-tRNA-synth_II/BPL/LPL"/>
</dbReference>
<dbReference type="PROSITE" id="PS01313">
    <property type="entry name" value="LIPB"/>
    <property type="match status" value="1"/>
</dbReference>
<comment type="caution">
    <text evidence="11">The sequence shown here is derived from an EMBL/GenBank/DDBJ whole genome shotgun (WGS) entry which is preliminary data.</text>
</comment>
<evidence type="ECO:0000256" key="4">
    <source>
        <dbReference type="ARBA" id="ARBA00024732"/>
    </source>
</evidence>
<feature type="binding site" evidence="7">
    <location>
        <begin position="154"/>
        <end position="156"/>
    </location>
    <ligand>
        <name>substrate</name>
    </ligand>
</feature>
<dbReference type="PANTHER" id="PTHR10993">
    <property type="entry name" value="OCTANOYLTRANSFERASE"/>
    <property type="match status" value="1"/>
</dbReference>
<dbReference type="InterPro" id="IPR000544">
    <property type="entry name" value="Octanoyltransferase"/>
</dbReference>
<dbReference type="SUPFAM" id="SSF55681">
    <property type="entry name" value="Class II aaRS and biotin synthetases"/>
    <property type="match status" value="1"/>
</dbReference>
<organism evidence="11 12">
    <name type="scientific">Flexivirga aerilata</name>
    <dbReference type="NCBI Taxonomy" id="1656889"/>
    <lineage>
        <taxon>Bacteria</taxon>
        <taxon>Bacillati</taxon>
        <taxon>Actinomycetota</taxon>
        <taxon>Actinomycetes</taxon>
        <taxon>Micrococcales</taxon>
        <taxon>Dermacoccaceae</taxon>
        <taxon>Flexivirga</taxon>
    </lineage>
</organism>
<keyword evidence="3 5" id="KW-0012">Acyltransferase</keyword>
<name>A0A849ACY4_9MICO</name>
<evidence type="ECO:0000313" key="11">
    <source>
        <dbReference type="EMBL" id="NNG38375.1"/>
    </source>
</evidence>
<keyword evidence="12" id="KW-1185">Reference proteome</keyword>
<evidence type="ECO:0000256" key="3">
    <source>
        <dbReference type="ARBA" id="ARBA00023315"/>
    </source>
</evidence>
<proteinExistence type="inferred from homology"/>
<evidence type="ECO:0000256" key="6">
    <source>
        <dbReference type="PIRSR" id="PIRSR016262-1"/>
    </source>
</evidence>
<dbReference type="EMBL" id="JABENB010000001">
    <property type="protein sequence ID" value="NNG38375.1"/>
    <property type="molecule type" value="Genomic_DNA"/>
</dbReference>
<dbReference type="GO" id="GO:0033819">
    <property type="term" value="F:lipoyl(octanoyl) transferase activity"/>
    <property type="evidence" value="ECO:0007669"/>
    <property type="project" value="UniProtKB-EC"/>
</dbReference>
<dbReference type="InterPro" id="IPR004143">
    <property type="entry name" value="BPL_LPL_catalytic"/>
</dbReference>
<feature type="domain" description="BPL/LPL catalytic" evidence="10">
    <location>
        <begin position="29"/>
        <end position="215"/>
    </location>
</feature>
<accession>A0A849ACY4</accession>
<reference evidence="11 12" key="1">
    <citation type="submission" date="2020-05" db="EMBL/GenBank/DDBJ databases">
        <title>Flexivirga sp. ID2601S isolated from air conditioner.</title>
        <authorList>
            <person name="Kim D.H."/>
        </authorList>
    </citation>
    <scope>NUCLEOTIDE SEQUENCE [LARGE SCALE GENOMIC DNA]</scope>
    <source>
        <strain evidence="11 12">ID2601S</strain>
    </source>
</reference>
<feature type="region of interest" description="Disordered" evidence="9">
    <location>
        <begin position="47"/>
        <end position="72"/>
    </location>
</feature>
<comment type="catalytic activity">
    <reaction evidence="5">
        <text>octanoyl-[ACP] + L-lysyl-[protein] = N(6)-octanoyl-L-lysyl-[protein] + holo-[ACP] + H(+)</text>
        <dbReference type="Rhea" id="RHEA:17665"/>
        <dbReference type="Rhea" id="RHEA-COMP:9636"/>
        <dbReference type="Rhea" id="RHEA-COMP:9685"/>
        <dbReference type="Rhea" id="RHEA-COMP:9752"/>
        <dbReference type="Rhea" id="RHEA-COMP:9928"/>
        <dbReference type="ChEBI" id="CHEBI:15378"/>
        <dbReference type="ChEBI" id="CHEBI:29969"/>
        <dbReference type="ChEBI" id="CHEBI:64479"/>
        <dbReference type="ChEBI" id="CHEBI:78463"/>
        <dbReference type="ChEBI" id="CHEBI:78809"/>
        <dbReference type="EC" id="2.3.1.181"/>
    </reaction>
</comment>
<comment type="function">
    <text evidence="4 5">Catalyzes the transfer of endogenously produced octanoic acid from octanoyl-acyl-carrier-protein onto the lipoyl domains of lipoate-dependent enzymes. Lipoyl-ACP can also act as a substrate although octanoyl-ACP is likely to be the physiological substrate.</text>
</comment>
<evidence type="ECO:0000256" key="5">
    <source>
        <dbReference type="PIRNR" id="PIRNR016262"/>
    </source>
</evidence>